<evidence type="ECO:0000313" key="4">
    <source>
        <dbReference type="Proteomes" id="UP000198748"/>
    </source>
</evidence>
<dbReference type="AlphaFoldDB" id="A0A1G7M4Z4"/>
<reference evidence="4" key="1">
    <citation type="submission" date="2016-10" db="EMBL/GenBank/DDBJ databases">
        <authorList>
            <person name="Varghese N."/>
            <person name="Submissions S."/>
        </authorList>
    </citation>
    <scope>NUCLEOTIDE SEQUENCE [LARGE SCALE GENOMIC DNA]</scope>
    <source>
        <strain evidence="4">DSM 25329</strain>
    </source>
</reference>
<accession>A0A1G7M4Z4</accession>
<dbReference type="OrthoDB" id="1522603at2"/>
<dbReference type="CDD" id="cd00293">
    <property type="entry name" value="USP-like"/>
    <property type="match status" value="2"/>
</dbReference>
<dbReference type="RefSeq" id="WP_090153474.1">
    <property type="nucleotide sequence ID" value="NZ_FNAN01000011.1"/>
</dbReference>
<dbReference type="STRING" id="659014.SAMN04487996_111164"/>
<proteinExistence type="inferred from homology"/>
<dbReference type="PANTHER" id="PTHR46268:SF6">
    <property type="entry name" value="UNIVERSAL STRESS PROTEIN UP12"/>
    <property type="match status" value="1"/>
</dbReference>
<dbReference type="SUPFAM" id="SSF52402">
    <property type="entry name" value="Adenine nucleotide alpha hydrolases-like"/>
    <property type="match status" value="2"/>
</dbReference>
<dbReference type="InterPro" id="IPR006015">
    <property type="entry name" value="Universal_stress_UspA"/>
</dbReference>
<feature type="domain" description="UspA" evidence="2">
    <location>
        <begin position="1"/>
        <end position="146"/>
    </location>
</feature>
<evidence type="ECO:0000256" key="1">
    <source>
        <dbReference type="ARBA" id="ARBA00008791"/>
    </source>
</evidence>
<dbReference type="EMBL" id="FNAN01000011">
    <property type="protein sequence ID" value="SDF56847.1"/>
    <property type="molecule type" value="Genomic_DNA"/>
</dbReference>
<dbReference type="Proteomes" id="UP000198748">
    <property type="component" value="Unassembled WGS sequence"/>
</dbReference>
<dbReference type="PRINTS" id="PR01438">
    <property type="entry name" value="UNVRSLSTRESS"/>
</dbReference>
<name>A0A1G7M4Z4_9BACT</name>
<gene>
    <name evidence="3" type="ORF">SAMN04487996_111164</name>
</gene>
<dbReference type="Pfam" id="PF00582">
    <property type="entry name" value="Usp"/>
    <property type="match status" value="2"/>
</dbReference>
<protein>
    <submittedName>
        <fullName evidence="3">Nucleotide-binding universal stress protein, UspA family</fullName>
    </submittedName>
</protein>
<feature type="domain" description="UspA" evidence="2">
    <location>
        <begin position="155"/>
        <end position="276"/>
    </location>
</feature>
<evidence type="ECO:0000313" key="3">
    <source>
        <dbReference type="EMBL" id="SDF56847.1"/>
    </source>
</evidence>
<keyword evidence="4" id="KW-1185">Reference proteome</keyword>
<dbReference type="InterPro" id="IPR006016">
    <property type="entry name" value="UspA"/>
</dbReference>
<dbReference type="PANTHER" id="PTHR46268">
    <property type="entry name" value="STRESS RESPONSE PROTEIN NHAX"/>
    <property type="match status" value="1"/>
</dbReference>
<dbReference type="InterPro" id="IPR014729">
    <property type="entry name" value="Rossmann-like_a/b/a_fold"/>
</dbReference>
<sequence length="281" mass="31214">MKRILVPCDFSAAANHAFQFAVEMAAACGGHVLVLKVMQVPTIFGNGMPGQPFAAIDPIPMIDEWIAYSEKEFEKMKRKTGRAAGSVELLLETGYVNDVIRDVITREKVDLVIMGTDGASGFKEIFIGSHTEKIVRASVVPVMAVHGPFHLEWVKNIVFPTSMELDQKPLIEQIKALQSLFSAVIHLLYVNGFPFSLESDEEAERKLEDYALFYGLKDYTVHVSRGLNVQEGILKYARRIPNSIIAMGTHGHKGLAHFTEGSVAEDVVNHLSEPVWTYVLQ</sequence>
<evidence type="ECO:0000259" key="2">
    <source>
        <dbReference type="Pfam" id="PF00582"/>
    </source>
</evidence>
<dbReference type="Gene3D" id="3.40.50.620">
    <property type="entry name" value="HUPs"/>
    <property type="match status" value="2"/>
</dbReference>
<organism evidence="3 4">
    <name type="scientific">Dyadobacter soli</name>
    <dbReference type="NCBI Taxonomy" id="659014"/>
    <lineage>
        <taxon>Bacteria</taxon>
        <taxon>Pseudomonadati</taxon>
        <taxon>Bacteroidota</taxon>
        <taxon>Cytophagia</taxon>
        <taxon>Cytophagales</taxon>
        <taxon>Spirosomataceae</taxon>
        <taxon>Dyadobacter</taxon>
    </lineage>
</organism>
<comment type="similarity">
    <text evidence="1">Belongs to the universal stress protein A family.</text>
</comment>